<dbReference type="Proteomes" id="UP000301751">
    <property type="component" value="Unassembled WGS sequence"/>
</dbReference>
<name>A0A480AL77_9BURK</name>
<keyword evidence="3" id="KW-1185">Reference proteome</keyword>
<feature type="transmembrane region" description="Helical" evidence="1">
    <location>
        <begin position="6"/>
        <end position="23"/>
    </location>
</feature>
<dbReference type="AlphaFoldDB" id="A0A480AL77"/>
<evidence type="ECO:0000313" key="2">
    <source>
        <dbReference type="EMBL" id="GCL61480.1"/>
    </source>
</evidence>
<comment type="caution">
    <text evidence="2">The sequence shown here is derived from an EMBL/GenBank/DDBJ whole genome shotgun (WGS) entry which is preliminary data.</text>
</comment>
<keyword evidence="1" id="KW-0472">Membrane</keyword>
<keyword evidence="1" id="KW-1133">Transmembrane helix</keyword>
<accession>A0A480AL77</accession>
<feature type="transmembrane region" description="Helical" evidence="1">
    <location>
        <begin position="43"/>
        <end position="72"/>
    </location>
</feature>
<sequence length="92" mass="9747">MKPELLLAIQGVATIMAMVVLICRAGRMTRDTPAAVRHQHAALFAGLAVSLVVPPLAGKAAITLGIVAFLALSAPRWRHGVPADLQRGDRQM</sequence>
<evidence type="ECO:0000313" key="3">
    <source>
        <dbReference type="Proteomes" id="UP000301751"/>
    </source>
</evidence>
<keyword evidence="1" id="KW-0812">Transmembrane</keyword>
<organism evidence="2 3">
    <name type="scientific">Pseudaquabacterium pictum</name>
    <dbReference type="NCBI Taxonomy" id="2315236"/>
    <lineage>
        <taxon>Bacteria</taxon>
        <taxon>Pseudomonadati</taxon>
        <taxon>Pseudomonadota</taxon>
        <taxon>Betaproteobacteria</taxon>
        <taxon>Burkholderiales</taxon>
        <taxon>Sphaerotilaceae</taxon>
        <taxon>Pseudaquabacterium</taxon>
    </lineage>
</organism>
<reference evidence="3" key="1">
    <citation type="submission" date="2019-03" db="EMBL/GenBank/DDBJ databases">
        <title>Aquabacterium pictum sp.nov., the first bacteriochlorophyll a-containing freshwater bacterium in the genus Aquabacterium of the class Betaproteobacteria.</title>
        <authorList>
            <person name="Hirose S."/>
            <person name="Tank M."/>
            <person name="Hara E."/>
            <person name="Tamaki H."/>
            <person name="Takaichi S."/>
            <person name="Haruta S."/>
            <person name="Hanada S."/>
        </authorList>
    </citation>
    <scope>NUCLEOTIDE SEQUENCE [LARGE SCALE GENOMIC DNA]</scope>
    <source>
        <strain evidence="3">W35</strain>
    </source>
</reference>
<evidence type="ECO:0000256" key="1">
    <source>
        <dbReference type="SAM" id="Phobius"/>
    </source>
</evidence>
<dbReference type="EMBL" id="BJCL01000001">
    <property type="protein sequence ID" value="GCL61480.1"/>
    <property type="molecule type" value="Genomic_DNA"/>
</dbReference>
<gene>
    <name evidence="2" type="ORF">AQPW35_05610</name>
</gene>
<protein>
    <submittedName>
        <fullName evidence="2">Uncharacterized protein</fullName>
    </submittedName>
</protein>
<proteinExistence type="predicted"/>